<dbReference type="Proteomes" id="UP001431572">
    <property type="component" value="Chromosome 1"/>
</dbReference>
<organism evidence="1 3">
    <name type="scientific">Candidatus Chlorohelix allophototropha</name>
    <dbReference type="NCBI Taxonomy" id="3003348"/>
    <lineage>
        <taxon>Bacteria</taxon>
        <taxon>Bacillati</taxon>
        <taxon>Chloroflexota</taxon>
        <taxon>Chloroflexia</taxon>
        <taxon>Candidatus Chloroheliales</taxon>
        <taxon>Candidatus Chloroheliaceae</taxon>
        <taxon>Candidatus Chlorohelix</taxon>
    </lineage>
</organism>
<name>A0A8T7LWW0_9CHLR</name>
<dbReference type="RefSeq" id="WP_341467707.1">
    <property type="nucleotide sequence ID" value="NZ_CP128399.1"/>
</dbReference>
<dbReference type="EMBL" id="JACATZ010000001">
    <property type="protein sequence ID" value="NWJ46454.1"/>
    <property type="molecule type" value="Genomic_DNA"/>
</dbReference>
<dbReference type="EMBL" id="CP128399">
    <property type="protein sequence ID" value="WJW65822.1"/>
    <property type="molecule type" value="Genomic_DNA"/>
</dbReference>
<accession>A0A8T7LWW0</accession>
<evidence type="ECO:0000313" key="3">
    <source>
        <dbReference type="Proteomes" id="UP000521676"/>
    </source>
</evidence>
<evidence type="ECO:0000313" key="1">
    <source>
        <dbReference type="EMBL" id="NWJ46454.1"/>
    </source>
</evidence>
<evidence type="ECO:0000313" key="2">
    <source>
        <dbReference type="EMBL" id="WJW65822.1"/>
    </source>
</evidence>
<evidence type="ECO:0000313" key="4">
    <source>
        <dbReference type="Proteomes" id="UP001431572"/>
    </source>
</evidence>
<dbReference type="AlphaFoldDB" id="A0A8T7LWW0"/>
<protein>
    <submittedName>
        <fullName evidence="1">Uncharacterized protein</fullName>
    </submittedName>
</protein>
<keyword evidence="4" id="KW-1185">Reference proteome</keyword>
<dbReference type="Proteomes" id="UP000521676">
    <property type="component" value="Unassembled WGS sequence"/>
</dbReference>
<gene>
    <name evidence="1" type="ORF">HXX08_11295</name>
    <name evidence="2" type="ORF">OZ401_001601</name>
</gene>
<sequence length="81" mass="9236">MKDVMYLLSVNYADGRHFTFEFDIASNGVEELFYNYYNAREQQGYQALSLFIASGKSFVPMLLWTKGGKLVNNIAPVSIIE</sequence>
<reference evidence="2" key="2">
    <citation type="journal article" date="2024" name="Nature">
        <title>Anoxygenic phototroph of the Chloroflexota uses a type I reaction centre.</title>
        <authorList>
            <person name="Tsuji J.M."/>
            <person name="Shaw N.A."/>
            <person name="Nagashima S."/>
            <person name="Venkiteswaran J.J."/>
            <person name="Schiff S.L."/>
            <person name="Watanabe T."/>
            <person name="Fukui M."/>
            <person name="Hanada S."/>
            <person name="Tank M."/>
            <person name="Neufeld J.D."/>
        </authorList>
    </citation>
    <scope>NUCLEOTIDE SEQUENCE</scope>
    <source>
        <strain evidence="2">L227-S17</strain>
    </source>
</reference>
<proteinExistence type="predicted"/>
<reference evidence="1 3" key="1">
    <citation type="submission" date="2020-06" db="EMBL/GenBank/DDBJ databases">
        <title>Anoxygenic phototrophic Chloroflexota member uses a Type I reaction center.</title>
        <authorList>
            <person name="Tsuji J.M."/>
            <person name="Shaw N.A."/>
            <person name="Nagashima S."/>
            <person name="Venkiteswaran J."/>
            <person name="Schiff S.L."/>
            <person name="Hanada S."/>
            <person name="Tank M."/>
            <person name="Neufeld J.D."/>
        </authorList>
    </citation>
    <scope>NUCLEOTIDE SEQUENCE [LARGE SCALE GENOMIC DNA]</scope>
    <source>
        <strain evidence="1">L227-S17</strain>
    </source>
</reference>